<sequence length="190" mass="21166">MVKADVHFKANQILPPCLPFLLYGKPLGKSENLEVIILHKFYSLSPKFDLYVFVIQSNVVEYMCVWGFPPLNLYTMLPSSPSPHTLARHVCPRLVRFSRMDPEGKSVDLQSYASCGVRQERKCTCHKDKLCVGPGSGLWEVFRKHWCGASTVREWGVLMSNAQQSTWVGSSKQCVSGGDGALGTVVGWQG</sequence>
<protein>
    <submittedName>
        <fullName evidence="1">Uncharacterized protein</fullName>
    </submittedName>
</protein>
<accession>A0A834EK07</accession>
<organism evidence="1 2">
    <name type="scientific">Phyllostomus discolor</name>
    <name type="common">pale spear-nosed bat</name>
    <dbReference type="NCBI Taxonomy" id="89673"/>
    <lineage>
        <taxon>Eukaryota</taxon>
        <taxon>Metazoa</taxon>
        <taxon>Chordata</taxon>
        <taxon>Craniata</taxon>
        <taxon>Vertebrata</taxon>
        <taxon>Euteleostomi</taxon>
        <taxon>Mammalia</taxon>
        <taxon>Eutheria</taxon>
        <taxon>Laurasiatheria</taxon>
        <taxon>Chiroptera</taxon>
        <taxon>Yangochiroptera</taxon>
        <taxon>Phyllostomidae</taxon>
        <taxon>Phyllostominae</taxon>
        <taxon>Phyllostomus</taxon>
    </lineage>
</organism>
<evidence type="ECO:0000313" key="2">
    <source>
        <dbReference type="Proteomes" id="UP000664940"/>
    </source>
</evidence>
<name>A0A834EK07_9CHIR</name>
<dbReference type="Proteomes" id="UP000664940">
    <property type="component" value="Unassembled WGS sequence"/>
</dbReference>
<evidence type="ECO:0000313" key="1">
    <source>
        <dbReference type="EMBL" id="KAF6119674.1"/>
    </source>
</evidence>
<gene>
    <name evidence="1" type="ORF">HJG60_010124</name>
</gene>
<reference evidence="1 2" key="1">
    <citation type="journal article" date="2020" name="Nature">
        <title>Six reference-quality genomes reveal evolution of bat adaptations.</title>
        <authorList>
            <person name="Jebb D."/>
            <person name="Huang Z."/>
            <person name="Pippel M."/>
            <person name="Hughes G.M."/>
            <person name="Lavrichenko K."/>
            <person name="Devanna P."/>
            <person name="Winkler S."/>
            <person name="Jermiin L.S."/>
            <person name="Skirmuntt E.C."/>
            <person name="Katzourakis A."/>
            <person name="Burkitt-Gray L."/>
            <person name="Ray D.A."/>
            <person name="Sullivan K.A.M."/>
            <person name="Roscito J.G."/>
            <person name="Kirilenko B.M."/>
            <person name="Davalos L.M."/>
            <person name="Corthals A.P."/>
            <person name="Power M.L."/>
            <person name="Jones G."/>
            <person name="Ransome R.D."/>
            <person name="Dechmann D.K.N."/>
            <person name="Locatelli A.G."/>
            <person name="Puechmaille S.J."/>
            <person name="Fedrigo O."/>
            <person name="Jarvis E.D."/>
            <person name="Hiller M."/>
            <person name="Vernes S.C."/>
            <person name="Myers E.W."/>
            <person name="Teeling E.C."/>
        </authorList>
    </citation>
    <scope>NUCLEOTIDE SEQUENCE [LARGE SCALE GENOMIC DNA]</scope>
    <source>
        <strain evidence="1">Bat1K_MPI-CBG_1</strain>
    </source>
</reference>
<comment type="caution">
    <text evidence="1">The sequence shown here is derived from an EMBL/GenBank/DDBJ whole genome shotgun (WGS) entry which is preliminary data.</text>
</comment>
<proteinExistence type="predicted"/>
<dbReference type="AlphaFoldDB" id="A0A834EK07"/>
<dbReference type="EMBL" id="JABVXQ010000003">
    <property type="protein sequence ID" value="KAF6119674.1"/>
    <property type="molecule type" value="Genomic_DNA"/>
</dbReference>